<evidence type="ECO:0008006" key="4">
    <source>
        <dbReference type="Google" id="ProtNLM"/>
    </source>
</evidence>
<evidence type="ECO:0000256" key="1">
    <source>
        <dbReference type="SAM" id="SignalP"/>
    </source>
</evidence>
<sequence length="154" mass="16382">MVVIFEGRLLILLLELGVLSTTGIPGEDDLRETAATSFFEVIEVLGMETNVVLDHSVSGLVVVLPKLAQRVSDASDHRESRQTGEEGLVVGLLVPSVRHIHGNETDSSHQCSSLKGIAPGEGVHNLSLPQTSSNMLLPSSDLRLTHSGIISHCG</sequence>
<dbReference type="AlphaFoldDB" id="A0AAV5SZX2"/>
<comment type="caution">
    <text evidence="2">The sequence shown here is derived from an EMBL/GenBank/DDBJ whole genome shotgun (WGS) entry which is preliminary data.</text>
</comment>
<evidence type="ECO:0000313" key="2">
    <source>
        <dbReference type="EMBL" id="GMS88623.1"/>
    </source>
</evidence>
<keyword evidence="3" id="KW-1185">Reference proteome</keyword>
<gene>
    <name evidence="2" type="ORF">PENTCL1PPCAC_10798</name>
</gene>
<accession>A0AAV5SZX2</accession>
<keyword evidence="1" id="KW-0732">Signal</keyword>
<proteinExistence type="predicted"/>
<reference evidence="2" key="1">
    <citation type="submission" date="2023-10" db="EMBL/GenBank/DDBJ databases">
        <title>Genome assembly of Pristionchus species.</title>
        <authorList>
            <person name="Yoshida K."/>
            <person name="Sommer R.J."/>
        </authorList>
    </citation>
    <scope>NUCLEOTIDE SEQUENCE</scope>
    <source>
        <strain evidence="2">RS0144</strain>
    </source>
</reference>
<feature type="non-terminal residue" evidence="2">
    <location>
        <position position="154"/>
    </location>
</feature>
<dbReference type="Proteomes" id="UP001432027">
    <property type="component" value="Unassembled WGS sequence"/>
</dbReference>
<dbReference type="EMBL" id="BTSX01000003">
    <property type="protein sequence ID" value="GMS88623.1"/>
    <property type="molecule type" value="Genomic_DNA"/>
</dbReference>
<evidence type="ECO:0000313" key="3">
    <source>
        <dbReference type="Proteomes" id="UP001432027"/>
    </source>
</evidence>
<name>A0AAV5SZX2_9BILA</name>
<protein>
    <recommendedName>
        <fullName evidence="4">Secreted protein</fullName>
    </recommendedName>
</protein>
<organism evidence="2 3">
    <name type="scientific">Pristionchus entomophagus</name>
    <dbReference type="NCBI Taxonomy" id="358040"/>
    <lineage>
        <taxon>Eukaryota</taxon>
        <taxon>Metazoa</taxon>
        <taxon>Ecdysozoa</taxon>
        <taxon>Nematoda</taxon>
        <taxon>Chromadorea</taxon>
        <taxon>Rhabditida</taxon>
        <taxon>Rhabditina</taxon>
        <taxon>Diplogasteromorpha</taxon>
        <taxon>Diplogasteroidea</taxon>
        <taxon>Neodiplogasteridae</taxon>
        <taxon>Pristionchus</taxon>
    </lineage>
</organism>
<feature type="chain" id="PRO_5043876451" description="Secreted protein" evidence="1">
    <location>
        <begin position="21"/>
        <end position="154"/>
    </location>
</feature>
<feature type="signal peptide" evidence="1">
    <location>
        <begin position="1"/>
        <end position="20"/>
    </location>
</feature>